<sequence length="548" mass="59948">MTSRIMSEVSVWKRSKAAHFRAQLTAPTLTFLMEAHNGLSARVVEDAGFEGIWASGLSISAALGVRDRNEASWTQVLDVLEFMSDATSIPILVDGDTGYGDFNNFRRLVKKLCQRQIAAVCIEDKLFPKTNSFLDGSQSLAEVDEFCGKIKAGKDSQTHPDFSIIARVEALIAGHGLEEALRRAEAYHTAGADGILIHSKKSTAEEILHFSAAWDSRAPLLIAPTMYYLTPTDCYRRTGISMCIWANHNLRAALAAMRDVSGRIFREQGLVGVEEHIASVSDVFDIAGEAELTEAEKRYLPGQRRTVQAVVLAASRGSQLSTLTADLPKCMLDVRGEPLLKRLVRSLTGAGVRGVTVVAGYCPEAIALPDVDKLVNYDYATTGEITSLARAEHKLYGECIISYGDILFRDYILSELLQTPGHVVLVVDSAPKTGEIKRPSDLVHCTLPHSRNYLDDHLVELRCMSTALTRDQVCGEWIGLARLSAQGAAMVRAELAAMRTDGTLATASLPDLFNRLVARGDPPRVAYITGHWLDVNDAFGLARARNFL</sequence>
<evidence type="ECO:0000256" key="3">
    <source>
        <dbReference type="ARBA" id="ARBA00038455"/>
    </source>
</evidence>
<dbReference type="SUPFAM" id="SSF51621">
    <property type="entry name" value="Phosphoenolpyruvate/pyruvate domain"/>
    <property type="match status" value="1"/>
</dbReference>
<dbReference type="NCBIfam" id="TIGR02320">
    <property type="entry name" value="PEP_mutase"/>
    <property type="match status" value="1"/>
</dbReference>
<dbReference type="InterPro" id="IPR029044">
    <property type="entry name" value="Nucleotide-diphossugar_trans"/>
</dbReference>
<gene>
    <name evidence="5" type="ORF">RIEGSTA812A_PEG_841</name>
</gene>
<dbReference type="EC" id="5.4.2.9" evidence="2"/>
<protein>
    <recommendedName>
        <fullName evidence="2">phosphoenolpyruvate mutase</fullName>
        <ecNumber evidence="2">5.4.2.9</ecNumber>
    </recommendedName>
</protein>
<dbReference type="Pfam" id="PF12804">
    <property type="entry name" value="NTP_transf_3"/>
    <property type="match status" value="1"/>
</dbReference>
<dbReference type="EMBL" id="LR026963">
    <property type="protein sequence ID" value="VBB69368.1"/>
    <property type="molecule type" value="Genomic_DNA"/>
</dbReference>
<dbReference type="InterPro" id="IPR025877">
    <property type="entry name" value="MobA-like_NTP_Trfase"/>
</dbReference>
<accession>A0A484HB43</accession>
<comment type="similarity">
    <text evidence="3">Belongs to the isocitrate lyase/PEP mutase superfamily. PEP mutase family.</text>
</comment>
<dbReference type="Pfam" id="PF13714">
    <property type="entry name" value="PEP_mutase"/>
    <property type="match status" value="1"/>
</dbReference>
<dbReference type="InterPro" id="IPR012698">
    <property type="entry name" value="PEnolPyrv_PMutase_core"/>
</dbReference>
<proteinExistence type="inferred from homology"/>
<dbReference type="InterPro" id="IPR039556">
    <property type="entry name" value="ICL/PEPM"/>
</dbReference>
<dbReference type="CDD" id="cd02523">
    <property type="entry name" value="PC_cytidylyltransferase"/>
    <property type="match status" value="1"/>
</dbReference>
<dbReference type="GO" id="GO:0050188">
    <property type="term" value="F:phosphoenolpyruvate mutase activity"/>
    <property type="evidence" value="ECO:0007669"/>
    <property type="project" value="UniProtKB-EC"/>
</dbReference>
<dbReference type="CDD" id="cd00377">
    <property type="entry name" value="ICL_PEPM"/>
    <property type="match status" value="1"/>
</dbReference>
<dbReference type="InterPro" id="IPR040442">
    <property type="entry name" value="Pyrv_kinase-like_dom_sf"/>
</dbReference>
<keyword evidence="5" id="KW-0670">Pyruvate</keyword>
<feature type="domain" description="MobA-like NTP transferase" evidence="4">
    <location>
        <begin position="309"/>
        <end position="419"/>
    </location>
</feature>
<evidence type="ECO:0000259" key="4">
    <source>
        <dbReference type="Pfam" id="PF12804"/>
    </source>
</evidence>
<evidence type="ECO:0000313" key="5">
    <source>
        <dbReference type="EMBL" id="VBB69368.1"/>
    </source>
</evidence>
<dbReference type="Gene3D" id="3.90.550.10">
    <property type="entry name" value="Spore Coat Polysaccharide Biosynthesis Protein SpsA, Chain A"/>
    <property type="match status" value="1"/>
</dbReference>
<evidence type="ECO:0000256" key="1">
    <source>
        <dbReference type="ARBA" id="ARBA00023235"/>
    </source>
</evidence>
<organism evidence="5">
    <name type="scientific">invertebrate metagenome</name>
    <dbReference type="NCBI Taxonomy" id="1711999"/>
    <lineage>
        <taxon>unclassified sequences</taxon>
        <taxon>metagenomes</taxon>
        <taxon>organismal metagenomes</taxon>
    </lineage>
</organism>
<dbReference type="AlphaFoldDB" id="A0A484HB43"/>
<reference evidence="5" key="1">
    <citation type="submission" date="2018-10" db="EMBL/GenBank/DDBJ databases">
        <authorList>
            <person name="Gruber-Vodicka H."/>
            <person name="Jaeckle O."/>
        </authorList>
    </citation>
    <scope>NUCLEOTIDE SEQUENCE</scope>
</reference>
<evidence type="ECO:0000256" key="2">
    <source>
        <dbReference type="ARBA" id="ARBA00024063"/>
    </source>
</evidence>
<name>A0A484HB43_9ZZZZ</name>
<dbReference type="PANTHER" id="PTHR42905:SF7">
    <property type="entry name" value="PHOSPHOENOLPYRUVATE PHOSPHOMUTASE"/>
    <property type="match status" value="1"/>
</dbReference>
<dbReference type="InterPro" id="IPR015813">
    <property type="entry name" value="Pyrv/PenolPyrv_kinase-like_dom"/>
</dbReference>
<dbReference type="GO" id="GO:0016779">
    <property type="term" value="F:nucleotidyltransferase activity"/>
    <property type="evidence" value="ECO:0007669"/>
    <property type="project" value="UniProtKB-ARBA"/>
</dbReference>
<keyword evidence="1 5" id="KW-0413">Isomerase</keyword>
<dbReference type="Gene3D" id="3.20.20.60">
    <property type="entry name" value="Phosphoenolpyruvate-binding domains"/>
    <property type="match status" value="1"/>
</dbReference>
<dbReference type="SUPFAM" id="SSF53448">
    <property type="entry name" value="Nucleotide-diphospho-sugar transferases"/>
    <property type="match status" value="1"/>
</dbReference>
<dbReference type="PANTHER" id="PTHR42905">
    <property type="entry name" value="PHOSPHOENOLPYRUVATE CARBOXYLASE"/>
    <property type="match status" value="1"/>
</dbReference>